<dbReference type="GO" id="GO:0000324">
    <property type="term" value="C:fungal-type vacuole"/>
    <property type="evidence" value="ECO:0007669"/>
    <property type="project" value="TreeGrafter"/>
</dbReference>
<keyword evidence="5" id="KW-0325">Glycoprotein</keyword>
<dbReference type="PRINTS" id="PR00724">
    <property type="entry name" value="CRBOXYPTASEC"/>
</dbReference>
<keyword evidence="3" id="KW-0645">Protease</keyword>
<dbReference type="PANTHER" id="PTHR11802:SF404">
    <property type="entry name" value="CARBOXYPEPTIDASE"/>
    <property type="match status" value="1"/>
</dbReference>
<dbReference type="Pfam" id="PF00450">
    <property type="entry name" value="Peptidase_S10"/>
    <property type="match status" value="1"/>
</dbReference>
<reference evidence="7 8" key="1">
    <citation type="journal article" date="2018" name="Front. Microbiol.">
        <title>Genome-Wide Analysis of Corynespora cassiicola Leaf Fall Disease Putative Effectors.</title>
        <authorList>
            <person name="Lopez D."/>
            <person name="Ribeiro S."/>
            <person name="Label P."/>
            <person name="Fumanal B."/>
            <person name="Venisse J.S."/>
            <person name="Kohler A."/>
            <person name="de Oliveira R.R."/>
            <person name="Labutti K."/>
            <person name="Lipzen A."/>
            <person name="Lail K."/>
            <person name="Bauer D."/>
            <person name="Ohm R.A."/>
            <person name="Barry K.W."/>
            <person name="Spatafora J."/>
            <person name="Grigoriev I.V."/>
            <person name="Martin F.M."/>
            <person name="Pujade-Renaud V."/>
        </authorList>
    </citation>
    <scope>NUCLEOTIDE SEQUENCE [LARGE SCALE GENOMIC DNA]</scope>
    <source>
        <strain evidence="7 8">Philippines</strain>
    </source>
</reference>
<dbReference type="GO" id="GO:0004185">
    <property type="term" value="F:serine-type carboxypeptidase activity"/>
    <property type="evidence" value="ECO:0007669"/>
    <property type="project" value="InterPro"/>
</dbReference>
<evidence type="ECO:0000256" key="4">
    <source>
        <dbReference type="ARBA" id="ARBA00022801"/>
    </source>
</evidence>
<evidence type="ECO:0000256" key="6">
    <source>
        <dbReference type="SAM" id="MobiDB-lite"/>
    </source>
</evidence>
<feature type="compositionally biased region" description="Polar residues" evidence="6">
    <location>
        <begin position="608"/>
        <end position="652"/>
    </location>
</feature>
<dbReference type="PANTHER" id="PTHR11802">
    <property type="entry name" value="SERINE PROTEASE FAMILY S10 SERINE CARBOXYPEPTIDASE"/>
    <property type="match status" value="1"/>
</dbReference>
<comment type="similarity">
    <text evidence="1">Belongs to the peptidase S10 family.</text>
</comment>
<keyword evidence="4" id="KW-0378">Hydrolase</keyword>
<dbReference type="InterPro" id="IPR029058">
    <property type="entry name" value="AB_hydrolase_fold"/>
</dbReference>
<proteinExistence type="inferred from homology"/>
<dbReference type="AlphaFoldDB" id="A0A2T2N6J5"/>
<dbReference type="Proteomes" id="UP000240883">
    <property type="component" value="Unassembled WGS sequence"/>
</dbReference>
<protein>
    <submittedName>
        <fullName evidence="7">Carboxypeptidase S1</fullName>
    </submittedName>
</protein>
<sequence length="675" mass="72963">MFPPPVAYDTVIKSPINENITISYKEPDPGTCATAFSTQKQYSGYVNLPPFTLEPFQQNYSINTFFWFFEARTSPETSPLTIWLNGGPGSSSMIGLFREMGPCMVVPSTDGYGTTTNPWGWDRSSNMLFIDQPTQVGFSYDDAVNATVDLYTGERREPGPSAESGPDWLTLNGTFSSGHEANTQNTSIIAASASWHFLQGFLSAFPQYNPGSTPNVTTVGPTGINLFAESFGGQYAPAFAHFFEDQNARRITGDISSNSTLEIKLTSVGIINGLIDQLIQAPYWPRFAYNNTYGIEAIDQTTQLNAISDFQAPGGCRDLITQCRADMKTNDPKGDGDDQTTNTACQNAKSACDLILAASISPGRSVYDIRVQNPNAFPSYAYLEYLNSAEVLGSIGAKVNFTETSLDVFKAFIATGDENRGTPLTSLASLLTLGVRVALVYGDADLICNWYGGEAVSLELARNLPTYSTNFPAAGYADIVVNSSYVAGQVRQYGNLSFSRIYDAGHTVPSYQGEAAFTVFTRIIEGDDIGMGRDVDLSSFSTEGPANSDFKNKVKEQPEYPCWIRAMNDTCTSDAIKNINQGSGVVKNGMWFAEDKQYSSPQSSIVIATPGSLPSSDPTPRSQDGTPTSTSIIPLTGVYTASGTPSPTSRGSQLEPCSPFGYIALISVGLQLFWQ</sequence>
<evidence type="ECO:0000313" key="7">
    <source>
        <dbReference type="EMBL" id="PSN61055.1"/>
    </source>
</evidence>
<dbReference type="GO" id="GO:0006508">
    <property type="term" value="P:proteolysis"/>
    <property type="evidence" value="ECO:0007669"/>
    <property type="project" value="UniProtKB-KW"/>
</dbReference>
<feature type="region of interest" description="Disordered" evidence="6">
    <location>
        <begin position="608"/>
        <end position="653"/>
    </location>
</feature>
<evidence type="ECO:0000256" key="2">
    <source>
        <dbReference type="ARBA" id="ARBA00022645"/>
    </source>
</evidence>
<evidence type="ECO:0000256" key="3">
    <source>
        <dbReference type="ARBA" id="ARBA00022670"/>
    </source>
</evidence>
<dbReference type="Gene3D" id="3.40.50.1820">
    <property type="entry name" value="alpha/beta hydrolase"/>
    <property type="match status" value="1"/>
</dbReference>
<gene>
    <name evidence="7" type="ORF">BS50DRAFT_593387</name>
</gene>
<name>A0A2T2N6J5_CORCC</name>
<dbReference type="InterPro" id="IPR001563">
    <property type="entry name" value="Peptidase_S10"/>
</dbReference>
<accession>A0A2T2N6J5</accession>
<dbReference type="OrthoDB" id="443318at2759"/>
<dbReference type="SUPFAM" id="SSF53474">
    <property type="entry name" value="alpha/beta-Hydrolases"/>
    <property type="match status" value="1"/>
</dbReference>
<dbReference type="STRING" id="1448308.A0A2T2N6J5"/>
<organism evidence="7 8">
    <name type="scientific">Corynespora cassiicola Philippines</name>
    <dbReference type="NCBI Taxonomy" id="1448308"/>
    <lineage>
        <taxon>Eukaryota</taxon>
        <taxon>Fungi</taxon>
        <taxon>Dikarya</taxon>
        <taxon>Ascomycota</taxon>
        <taxon>Pezizomycotina</taxon>
        <taxon>Dothideomycetes</taxon>
        <taxon>Pleosporomycetidae</taxon>
        <taxon>Pleosporales</taxon>
        <taxon>Corynesporascaceae</taxon>
        <taxon>Corynespora</taxon>
    </lineage>
</organism>
<evidence type="ECO:0000256" key="1">
    <source>
        <dbReference type="ARBA" id="ARBA00009431"/>
    </source>
</evidence>
<evidence type="ECO:0000256" key="5">
    <source>
        <dbReference type="ARBA" id="ARBA00023180"/>
    </source>
</evidence>
<keyword evidence="2 7" id="KW-0121">Carboxypeptidase</keyword>
<dbReference type="EMBL" id="KZ678146">
    <property type="protein sequence ID" value="PSN61055.1"/>
    <property type="molecule type" value="Genomic_DNA"/>
</dbReference>
<evidence type="ECO:0000313" key="8">
    <source>
        <dbReference type="Proteomes" id="UP000240883"/>
    </source>
</evidence>
<keyword evidence="8" id="KW-1185">Reference proteome</keyword>